<feature type="region of interest" description="Disordered" evidence="1">
    <location>
        <begin position="1"/>
        <end position="27"/>
    </location>
</feature>
<evidence type="ECO:0000313" key="3">
    <source>
        <dbReference type="Proteomes" id="UP000691718"/>
    </source>
</evidence>
<dbReference type="Proteomes" id="UP000691718">
    <property type="component" value="Unassembled WGS sequence"/>
</dbReference>
<gene>
    <name evidence="2" type="ORF">PAPOLLO_LOCUS24828</name>
</gene>
<reference evidence="2" key="1">
    <citation type="submission" date="2021-04" db="EMBL/GenBank/DDBJ databases">
        <authorList>
            <person name="Tunstrom K."/>
        </authorList>
    </citation>
    <scope>NUCLEOTIDE SEQUENCE</scope>
</reference>
<organism evidence="2 3">
    <name type="scientific">Parnassius apollo</name>
    <name type="common">Apollo butterfly</name>
    <name type="synonym">Papilio apollo</name>
    <dbReference type="NCBI Taxonomy" id="110799"/>
    <lineage>
        <taxon>Eukaryota</taxon>
        <taxon>Metazoa</taxon>
        <taxon>Ecdysozoa</taxon>
        <taxon>Arthropoda</taxon>
        <taxon>Hexapoda</taxon>
        <taxon>Insecta</taxon>
        <taxon>Pterygota</taxon>
        <taxon>Neoptera</taxon>
        <taxon>Endopterygota</taxon>
        <taxon>Lepidoptera</taxon>
        <taxon>Glossata</taxon>
        <taxon>Ditrysia</taxon>
        <taxon>Papilionoidea</taxon>
        <taxon>Papilionidae</taxon>
        <taxon>Parnassiinae</taxon>
        <taxon>Parnassini</taxon>
        <taxon>Parnassius</taxon>
        <taxon>Parnassius</taxon>
    </lineage>
</organism>
<keyword evidence="3" id="KW-1185">Reference proteome</keyword>
<feature type="compositionally biased region" description="Basic residues" evidence="1">
    <location>
        <begin position="1"/>
        <end position="18"/>
    </location>
</feature>
<protein>
    <submittedName>
        <fullName evidence="2">(apollo) hypothetical protein</fullName>
    </submittedName>
</protein>
<dbReference type="AlphaFoldDB" id="A0A8S3Y0X7"/>
<comment type="caution">
    <text evidence="2">The sequence shown here is derived from an EMBL/GenBank/DDBJ whole genome shotgun (WGS) entry which is preliminary data.</text>
</comment>
<sequence>MSQRKKRKNLKGAKRKQMRILTNSDSEGGEFVVEQHLNRGRDLHLFGDNSDNDEDDITLVQLQLRQHQYQQQNESHQVTFAISLEELQKAIYYDTNSATPSRSFEPSI</sequence>
<dbReference type="EMBL" id="CAJQZP010001486">
    <property type="protein sequence ID" value="CAG5050545.1"/>
    <property type="molecule type" value="Genomic_DNA"/>
</dbReference>
<evidence type="ECO:0000313" key="2">
    <source>
        <dbReference type="EMBL" id="CAG5050545.1"/>
    </source>
</evidence>
<evidence type="ECO:0000256" key="1">
    <source>
        <dbReference type="SAM" id="MobiDB-lite"/>
    </source>
</evidence>
<proteinExistence type="predicted"/>
<name>A0A8S3Y0X7_PARAO</name>
<accession>A0A8S3Y0X7</accession>